<gene>
    <name evidence="1" type="ordered locus">PAU_01562</name>
</gene>
<protein>
    <submittedName>
        <fullName evidence="1">Uncharacterized protein</fullName>
    </submittedName>
</protein>
<feature type="non-terminal residue" evidence="1">
    <location>
        <position position="1"/>
    </location>
</feature>
<dbReference type="KEGG" id="pay:PAU_01562"/>
<evidence type="ECO:0000313" key="1">
    <source>
        <dbReference type="EMBL" id="CAQ83654.1"/>
    </source>
</evidence>
<dbReference type="STRING" id="291112.PAU_01562"/>
<evidence type="ECO:0000313" key="2">
    <source>
        <dbReference type="Proteomes" id="UP000002747"/>
    </source>
</evidence>
<dbReference type="EMBL" id="FM162591">
    <property type="protein sequence ID" value="CAQ83654.1"/>
    <property type="molecule type" value="Genomic_DNA"/>
</dbReference>
<reference evidence="1 2" key="1">
    <citation type="journal article" date="2009" name="BMC Genomics">
        <title>Comparative genomics of the emerging human pathogen Photorhabdus asymbiotica with the insect pathogen Photorhabdus luminescens.</title>
        <authorList>
            <person name="Wilkinson P."/>
            <person name="Waterfield N.R."/>
            <person name="Crossman L."/>
            <person name="Corton C."/>
            <person name="Sanchez-Contreras M."/>
            <person name="Vlisidou I."/>
            <person name="Barron A."/>
            <person name="Bignell A."/>
            <person name="Clark L."/>
            <person name="Ormond D."/>
            <person name="Mayho M."/>
            <person name="Bason N."/>
            <person name="Smith F."/>
            <person name="Simmonds M."/>
            <person name="Churcher C."/>
            <person name="Harris D."/>
            <person name="Thompson N.R."/>
            <person name="Quail M."/>
            <person name="Parkhill J."/>
            <person name="ffrench-Constant R.H."/>
        </authorList>
    </citation>
    <scope>NUCLEOTIDE SEQUENCE [LARGE SCALE GENOMIC DNA]</scope>
    <source>
        <strain evidence="2">ATCC 43949 / 3105-77</strain>
    </source>
</reference>
<accession>C7BRT4</accession>
<name>C7BRT4_PHOAA</name>
<proteinExistence type="predicted"/>
<organism evidence="1 2">
    <name type="scientific">Photorhabdus asymbiotica subsp. asymbiotica (strain ATCC 43949 / 3105-77)</name>
    <name type="common">Xenorhabdus luminescens (strain 2)</name>
    <dbReference type="NCBI Taxonomy" id="553480"/>
    <lineage>
        <taxon>Bacteria</taxon>
        <taxon>Pseudomonadati</taxon>
        <taxon>Pseudomonadota</taxon>
        <taxon>Gammaproteobacteria</taxon>
        <taxon>Enterobacterales</taxon>
        <taxon>Morganellaceae</taxon>
        <taxon>Photorhabdus</taxon>
    </lineage>
</organism>
<sequence length="36" mass="3987">LGKNLSHCLAILARTLMVDCISGDFNRIRAWNGIVD</sequence>
<dbReference type="AlphaFoldDB" id="C7BRT4"/>
<dbReference type="Proteomes" id="UP000002747">
    <property type="component" value="Chromosome"/>
</dbReference>